<feature type="domain" description="Abortive phage infection protein C-terminal" evidence="1">
    <location>
        <begin position="241"/>
        <end position="497"/>
    </location>
</feature>
<organism evidence="2 3">
    <name type="scientific">Martelella radicis</name>
    <dbReference type="NCBI Taxonomy" id="1397476"/>
    <lineage>
        <taxon>Bacteria</taxon>
        <taxon>Pseudomonadati</taxon>
        <taxon>Pseudomonadota</taxon>
        <taxon>Alphaproteobacteria</taxon>
        <taxon>Hyphomicrobiales</taxon>
        <taxon>Aurantimonadaceae</taxon>
        <taxon>Martelella</taxon>
    </lineage>
</organism>
<comment type="caution">
    <text evidence="2">The sequence shown here is derived from an EMBL/GenBank/DDBJ whole genome shotgun (WGS) entry which is preliminary data.</text>
</comment>
<dbReference type="InterPro" id="IPR018891">
    <property type="entry name" value="AIPR_C"/>
</dbReference>
<dbReference type="RefSeq" id="WP_183481559.1">
    <property type="nucleotide sequence ID" value="NZ_JACIDZ010000001.1"/>
</dbReference>
<dbReference type="Pfam" id="PF10592">
    <property type="entry name" value="AIPR"/>
    <property type="match status" value="1"/>
</dbReference>
<evidence type="ECO:0000313" key="2">
    <source>
        <dbReference type="EMBL" id="MBB4120391.1"/>
    </source>
</evidence>
<gene>
    <name evidence="2" type="ORF">GGR30_000286</name>
</gene>
<keyword evidence="3" id="KW-1185">Reference proteome</keyword>
<reference evidence="2 3" key="1">
    <citation type="submission" date="2020-08" db="EMBL/GenBank/DDBJ databases">
        <title>Genomic Encyclopedia of Type Strains, Phase IV (KMG-IV): sequencing the most valuable type-strain genomes for metagenomic binning, comparative biology and taxonomic classification.</title>
        <authorList>
            <person name="Goeker M."/>
        </authorList>
    </citation>
    <scope>NUCLEOTIDE SEQUENCE [LARGE SCALE GENOMIC DNA]</scope>
    <source>
        <strain evidence="2 3">DSM 28101</strain>
    </source>
</reference>
<protein>
    <recommendedName>
        <fullName evidence="1">Abortive phage infection protein C-terminal domain-containing protein</fullName>
    </recommendedName>
</protein>
<dbReference type="Proteomes" id="UP000530571">
    <property type="component" value="Unassembled WGS sequence"/>
</dbReference>
<evidence type="ECO:0000313" key="3">
    <source>
        <dbReference type="Proteomes" id="UP000530571"/>
    </source>
</evidence>
<dbReference type="AlphaFoldDB" id="A0A7W6KFR4"/>
<name>A0A7W6KFR4_9HYPH</name>
<dbReference type="EMBL" id="JACIDZ010000001">
    <property type="protein sequence ID" value="MBB4120391.1"/>
    <property type="molecule type" value="Genomic_DNA"/>
</dbReference>
<accession>A0A7W6KFR4</accession>
<sequence length="555" mass="63572">MPSISAIEWDIIESRVQRCMERYGTADVSSAFLHLILEHFFPNRNLDFPEMVVDGGNDLGVDAIEVIERDERAEVYIFQAKHRTTLKSTDRTINDSEVLKIATFLRAVFDKEPRLLETGNLQLSEAVSRIWSLHQKGTICEYRIVFCTNGMGLSSSAEGIISSSLKSLYATQYEVYGPKEILRDIGAREREAESGYLQVIGREAYERSDGDIRGVIASVDARSFVSLIQTDDARTIKRHLFDENLRIFLGANGGYNSNIIETAASSDSHLFWYLNNGITITCRDYAYNKGHVNPKIQLTDFQIVNGAQTSHSLLKAFKKSPESFENVVILVRIYATNREDIAERVAVATNSQARIQSRDLRANDPVLKKLEISFRDRGYYFERKRNMHSDRDPRRRIDALKLGQILLSFQVREPDKAKTDSDSIFGERFHQIFHERHEIDTLCRLIELYRIIEDMRDTYKIKSIKSLDYTEGNQYLVYGHWFVLYVASLIISQKSIQIPDNDGDLRILVTEALELLARACATVKSTAQYQLFRSAKTKARIIAEIEGRQLSLFEI</sequence>
<evidence type="ECO:0000259" key="1">
    <source>
        <dbReference type="Pfam" id="PF10592"/>
    </source>
</evidence>
<proteinExistence type="predicted"/>